<dbReference type="SUPFAM" id="SSF56935">
    <property type="entry name" value="Porins"/>
    <property type="match status" value="1"/>
</dbReference>
<evidence type="ECO:0000256" key="2">
    <source>
        <dbReference type="SAM" id="SignalP"/>
    </source>
</evidence>
<dbReference type="InterPro" id="IPR023614">
    <property type="entry name" value="Porin_dom_sf"/>
</dbReference>
<evidence type="ECO:0000256" key="1">
    <source>
        <dbReference type="ARBA" id="ARBA00022729"/>
    </source>
</evidence>
<dbReference type="EMBL" id="LDJL01000001">
    <property type="protein sequence ID" value="KRG71975.1"/>
    <property type="molecule type" value="Genomic_DNA"/>
</dbReference>
<protein>
    <recommendedName>
        <fullName evidence="3">Outer membrane protein beta-barrel domain-containing protein</fullName>
    </recommendedName>
</protein>
<proteinExistence type="predicted"/>
<dbReference type="RefSeq" id="WP_170185828.1">
    <property type="nucleotide sequence ID" value="NZ_LDJL01000001.1"/>
</dbReference>
<organism evidence="4 5">
    <name type="scientific">Pseudoxanthomonas dokdonensis</name>
    <dbReference type="NCBI Taxonomy" id="344882"/>
    <lineage>
        <taxon>Bacteria</taxon>
        <taxon>Pseudomonadati</taxon>
        <taxon>Pseudomonadota</taxon>
        <taxon>Gammaproteobacteria</taxon>
        <taxon>Lysobacterales</taxon>
        <taxon>Lysobacteraceae</taxon>
        <taxon>Pseudoxanthomonas</taxon>
    </lineage>
</organism>
<reference evidence="4 5" key="1">
    <citation type="submission" date="2015-05" db="EMBL/GenBank/DDBJ databases">
        <title>Genome sequencing and analysis of members of genus Stenotrophomonas.</title>
        <authorList>
            <person name="Patil P.P."/>
            <person name="Midha S."/>
            <person name="Patil P.B."/>
        </authorList>
    </citation>
    <scope>NUCLEOTIDE SEQUENCE [LARGE SCALE GENOMIC DNA]</scope>
    <source>
        <strain evidence="4 5">DSM 21858</strain>
    </source>
</reference>
<dbReference type="InterPro" id="IPR027385">
    <property type="entry name" value="Beta-barrel_OMP"/>
</dbReference>
<evidence type="ECO:0000313" key="4">
    <source>
        <dbReference type="EMBL" id="KRG71975.1"/>
    </source>
</evidence>
<gene>
    <name evidence="4" type="ORF">ABB29_00460</name>
</gene>
<dbReference type="STRING" id="344882.ABB29_00460"/>
<feature type="signal peptide" evidence="2">
    <location>
        <begin position="1"/>
        <end position="20"/>
    </location>
</feature>
<dbReference type="PATRIC" id="fig|344882.3.peg.96"/>
<dbReference type="AlphaFoldDB" id="A0A0R0D0S4"/>
<feature type="domain" description="Outer membrane protein beta-barrel" evidence="3">
    <location>
        <begin position="6"/>
        <end position="124"/>
    </location>
</feature>
<name>A0A0R0D0S4_9GAMM</name>
<accession>A0A0R0D0S4</accession>
<feature type="chain" id="PRO_5006395042" description="Outer membrane protein beta-barrel domain-containing protein" evidence="2">
    <location>
        <begin position="21"/>
        <end position="224"/>
    </location>
</feature>
<keyword evidence="5" id="KW-1185">Reference proteome</keyword>
<evidence type="ECO:0000259" key="3">
    <source>
        <dbReference type="Pfam" id="PF13505"/>
    </source>
</evidence>
<dbReference type="Pfam" id="PF13505">
    <property type="entry name" value="OMP_b-brl"/>
    <property type="match status" value="1"/>
</dbReference>
<dbReference type="Gene3D" id="2.40.160.10">
    <property type="entry name" value="Porin"/>
    <property type="match status" value="1"/>
</dbReference>
<dbReference type="Proteomes" id="UP000052052">
    <property type="component" value="Unassembled WGS sequence"/>
</dbReference>
<sequence length="224" mass="24167">MKKSLLLASLLLTAPFAASAAEGISYSYVEGGYQAFDIDEPGDGNGNDADGWALRGSYALTDNLHVFGGYSQMDVDSLGDGLLYNTDAQLDGARVGLGVNFELSSRLDMVARGAYEWNKLEHDKTKLANGDVVGLPTSYLRGYSFEMGVNAALVKNRLNASAFMGYQDGTSEISGSNYRNENNGIGYGRVGLEGVFNPNWSIVADAKIYDGSDIEWFVGPRFTF</sequence>
<comment type="caution">
    <text evidence="4">The sequence shown here is derived from an EMBL/GenBank/DDBJ whole genome shotgun (WGS) entry which is preliminary data.</text>
</comment>
<keyword evidence="1 2" id="KW-0732">Signal</keyword>
<evidence type="ECO:0000313" key="5">
    <source>
        <dbReference type="Proteomes" id="UP000052052"/>
    </source>
</evidence>